<keyword evidence="9" id="KW-1185">Reference proteome</keyword>
<dbReference type="GO" id="GO:0044027">
    <property type="term" value="P:negative regulation of gene expression via chromosomal CpG island methylation"/>
    <property type="evidence" value="ECO:0007669"/>
    <property type="project" value="TreeGrafter"/>
</dbReference>
<evidence type="ECO:0000313" key="9">
    <source>
        <dbReference type="Proteomes" id="UP000270678"/>
    </source>
</evidence>
<keyword evidence="3 5" id="KW-0949">S-adenosyl-L-methionine</keyword>
<dbReference type="Proteomes" id="UP000270678">
    <property type="component" value="Chromosome"/>
</dbReference>
<evidence type="ECO:0000256" key="5">
    <source>
        <dbReference type="PROSITE-ProRule" id="PRU01016"/>
    </source>
</evidence>
<reference evidence="9" key="1">
    <citation type="submission" date="2018-12" db="EMBL/GenBank/DDBJ databases">
        <title>Complete genome sequence of Paenibacillus sp. MBLB1234.</title>
        <authorList>
            <person name="Nam Y.-D."/>
            <person name="Kang J."/>
            <person name="Chung W.-H."/>
            <person name="Park Y.S."/>
        </authorList>
    </citation>
    <scope>NUCLEOTIDE SEQUENCE [LARGE SCALE GENOMIC DNA]</scope>
    <source>
        <strain evidence="9">MBLB1234</strain>
    </source>
</reference>
<keyword evidence="4" id="KW-0680">Restriction system</keyword>
<dbReference type="GO" id="GO:0032259">
    <property type="term" value="P:methylation"/>
    <property type="evidence" value="ECO:0007669"/>
    <property type="project" value="UniProtKB-KW"/>
</dbReference>
<evidence type="ECO:0000256" key="4">
    <source>
        <dbReference type="ARBA" id="ARBA00022747"/>
    </source>
</evidence>
<dbReference type="PANTHER" id="PTHR10629:SF52">
    <property type="entry name" value="DNA (CYTOSINE-5)-METHYLTRANSFERASE 1"/>
    <property type="match status" value="1"/>
</dbReference>
<evidence type="ECO:0000256" key="7">
    <source>
        <dbReference type="RuleBase" id="RU000417"/>
    </source>
</evidence>
<dbReference type="NCBIfam" id="TIGR00675">
    <property type="entry name" value="dcm"/>
    <property type="match status" value="1"/>
</dbReference>
<dbReference type="InterPro" id="IPR050390">
    <property type="entry name" value="C5-Methyltransferase"/>
</dbReference>
<dbReference type="PROSITE" id="PS00094">
    <property type="entry name" value="C5_MTASE_1"/>
    <property type="match status" value="1"/>
</dbReference>
<dbReference type="GO" id="GO:0003886">
    <property type="term" value="F:DNA (cytosine-5-)-methyltransferase activity"/>
    <property type="evidence" value="ECO:0007669"/>
    <property type="project" value="UniProtKB-EC"/>
</dbReference>
<feature type="active site" evidence="5">
    <location>
        <position position="81"/>
    </location>
</feature>
<evidence type="ECO:0000256" key="1">
    <source>
        <dbReference type="ARBA" id="ARBA00022603"/>
    </source>
</evidence>
<evidence type="ECO:0000256" key="2">
    <source>
        <dbReference type="ARBA" id="ARBA00022679"/>
    </source>
</evidence>
<comment type="catalytic activity">
    <reaction evidence="7">
        <text>a 2'-deoxycytidine in DNA + S-adenosyl-L-methionine = a 5-methyl-2'-deoxycytidine in DNA + S-adenosyl-L-homocysteine + H(+)</text>
        <dbReference type="Rhea" id="RHEA:13681"/>
        <dbReference type="Rhea" id="RHEA-COMP:11369"/>
        <dbReference type="Rhea" id="RHEA-COMP:11370"/>
        <dbReference type="ChEBI" id="CHEBI:15378"/>
        <dbReference type="ChEBI" id="CHEBI:57856"/>
        <dbReference type="ChEBI" id="CHEBI:59789"/>
        <dbReference type="ChEBI" id="CHEBI:85452"/>
        <dbReference type="ChEBI" id="CHEBI:85454"/>
        <dbReference type="EC" id="2.1.1.37"/>
    </reaction>
</comment>
<sequence>MNMRVADFFCGAGGFSEGFRQAGFVTVFAVDKWMPAVNTHHGNHPHSNTILDDVERISLLPDKEFHELVPDTEIIIGSPPCVAFSNSNKSGKGDKSLGIKLLESYLRIVARKKFRTNSRLNYWVLENVPNIEKYIKPLYTAQDLGLEGDFTLQVLYENSGVYNSKYFGVAQNRKRFLCGQFPDPQPTIMTDEDILPLKAILDSLGDPGEEMDSLITDPNNNFRMISRDVTDHHYIKELARHEWKKAKQLKEDKGYMGRMAFPEDKNKPGRTVMANSSVSSRESVIYAYKKDRYRTPTVRELASVMSFPIDYRFYGESRGIKSKLVGNAVPPKMAYAFAKSMAESLGREVPILYRPIQHSSNFNFINLNNAVFSINKEKPKRDSARFKYHIPYLIINAYRVELTNYKSDFKNKDYQWSVEIHKSQGPRAKVFEPIVHSKVFDEETNKEIELYINSIQSQLVSFNKFQKQYCLTTEERQGSLGPNELLESVKELIEEIIQVNFNESIEIDENPQKLPTAIAIGYFVLKRIIEMMRRLKDE</sequence>
<dbReference type="REBASE" id="292885">
    <property type="entry name" value="M.Psp1234ORF1695P"/>
</dbReference>
<dbReference type="GO" id="GO:0009307">
    <property type="term" value="P:DNA restriction-modification system"/>
    <property type="evidence" value="ECO:0007669"/>
    <property type="project" value="UniProtKB-KW"/>
</dbReference>
<protein>
    <recommendedName>
        <fullName evidence="7">Cytosine-specific methyltransferase</fullName>
        <ecNumber evidence="7">2.1.1.37</ecNumber>
    </recommendedName>
</protein>
<dbReference type="InterPro" id="IPR001525">
    <property type="entry name" value="C5_MeTfrase"/>
</dbReference>
<dbReference type="OrthoDB" id="9813719at2"/>
<dbReference type="InterPro" id="IPR029063">
    <property type="entry name" value="SAM-dependent_MTases_sf"/>
</dbReference>
<dbReference type="KEGG" id="plut:EI981_01695"/>
<accession>A0A3Q9I5Y9</accession>
<evidence type="ECO:0000313" key="8">
    <source>
        <dbReference type="EMBL" id="AZS13306.1"/>
    </source>
</evidence>
<organism evidence="8 9">
    <name type="scientific">Paenibacillus lutimineralis</name>
    <dbReference type="NCBI Taxonomy" id="2707005"/>
    <lineage>
        <taxon>Bacteria</taxon>
        <taxon>Bacillati</taxon>
        <taxon>Bacillota</taxon>
        <taxon>Bacilli</taxon>
        <taxon>Bacillales</taxon>
        <taxon>Paenibacillaceae</taxon>
        <taxon>Paenibacillus</taxon>
    </lineage>
</organism>
<dbReference type="InterPro" id="IPR018117">
    <property type="entry name" value="C5_DNA_meth_AS"/>
</dbReference>
<dbReference type="PRINTS" id="PR00105">
    <property type="entry name" value="C5METTRFRASE"/>
</dbReference>
<dbReference type="PROSITE" id="PS51679">
    <property type="entry name" value="SAM_MT_C5"/>
    <property type="match status" value="1"/>
</dbReference>
<dbReference type="Gene3D" id="3.40.50.150">
    <property type="entry name" value="Vaccinia Virus protein VP39"/>
    <property type="match status" value="1"/>
</dbReference>
<dbReference type="PANTHER" id="PTHR10629">
    <property type="entry name" value="CYTOSINE-SPECIFIC METHYLTRANSFERASE"/>
    <property type="match status" value="1"/>
</dbReference>
<comment type="similarity">
    <text evidence="5 6">Belongs to the class I-like SAM-binding methyltransferase superfamily. C5-methyltransferase family.</text>
</comment>
<keyword evidence="1 5" id="KW-0489">Methyltransferase</keyword>
<dbReference type="SUPFAM" id="SSF53335">
    <property type="entry name" value="S-adenosyl-L-methionine-dependent methyltransferases"/>
    <property type="match status" value="1"/>
</dbReference>
<dbReference type="Pfam" id="PF00145">
    <property type="entry name" value="DNA_methylase"/>
    <property type="match status" value="1"/>
</dbReference>
<dbReference type="Gene3D" id="3.90.120.10">
    <property type="entry name" value="DNA Methylase, subunit A, domain 2"/>
    <property type="match status" value="1"/>
</dbReference>
<dbReference type="EMBL" id="CP034346">
    <property type="protein sequence ID" value="AZS13306.1"/>
    <property type="molecule type" value="Genomic_DNA"/>
</dbReference>
<proteinExistence type="inferred from homology"/>
<name>A0A3Q9I5Y9_9BACL</name>
<dbReference type="GO" id="GO:0003677">
    <property type="term" value="F:DNA binding"/>
    <property type="evidence" value="ECO:0007669"/>
    <property type="project" value="TreeGrafter"/>
</dbReference>
<evidence type="ECO:0000256" key="3">
    <source>
        <dbReference type="ARBA" id="ARBA00022691"/>
    </source>
</evidence>
<evidence type="ECO:0000256" key="6">
    <source>
        <dbReference type="RuleBase" id="RU000416"/>
    </source>
</evidence>
<dbReference type="EC" id="2.1.1.37" evidence="7"/>
<keyword evidence="2 5" id="KW-0808">Transferase</keyword>
<dbReference type="AlphaFoldDB" id="A0A3Q9I5Y9"/>
<gene>
    <name evidence="8" type="ORF">EI981_01695</name>
</gene>